<evidence type="ECO:0000259" key="5">
    <source>
        <dbReference type="PROSITE" id="PS51266"/>
    </source>
</evidence>
<dbReference type="SUPFAM" id="SSF161219">
    <property type="entry name" value="CHY zinc finger-like"/>
    <property type="match status" value="1"/>
</dbReference>
<reference evidence="7" key="2">
    <citation type="submission" date="2020-12" db="EMBL/GenBank/DDBJ databases">
        <title>New Spironucleus salmonicida genome in near-complete chromosomes.</title>
        <authorList>
            <person name="Xu F."/>
            <person name="Kurt Z."/>
            <person name="Jimenez-Gonzalez A."/>
            <person name="Astvaldsson A."/>
            <person name="Andersson J.O."/>
            <person name="Svard S.G."/>
        </authorList>
    </citation>
    <scope>NUCLEOTIDE SEQUENCE</scope>
    <source>
        <strain evidence="7">ATCC 50377</strain>
    </source>
</reference>
<organism evidence="6">
    <name type="scientific">Spironucleus salmonicida</name>
    <dbReference type="NCBI Taxonomy" id="348837"/>
    <lineage>
        <taxon>Eukaryota</taxon>
        <taxon>Metamonada</taxon>
        <taxon>Diplomonadida</taxon>
        <taxon>Hexamitidae</taxon>
        <taxon>Hexamitinae</taxon>
        <taxon>Spironucleus</taxon>
    </lineage>
</organism>
<evidence type="ECO:0000256" key="4">
    <source>
        <dbReference type="PROSITE-ProRule" id="PRU00601"/>
    </source>
</evidence>
<dbReference type="InterPro" id="IPR008913">
    <property type="entry name" value="Znf_CHY"/>
</dbReference>
<dbReference type="EMBL" id="AUWU02000001">
    <property type="protein sequence ID" value="KAH0577235.1"/>
    <property type="molecule type" value="Genomic_DNA"/>
</dbReference>
<dbReference type="EMBL" id="KI545999">
    <property type="protein sequence ID" value="EST48159.1"/>
    <property type="molecule type" value="Genomic_DNA"/>
</dbReference>
<evidence type="ECO:0000313" key="7">
    <source>
        <dbReference type="EMBL" id="KAH0577235.1"/>
    </source>
</evidence>
<dbReference type="AlphaFoldDB" id="V6M4C0"/>
<dbReference type="OrthoDB" id="411372at2759"/>
<reference evidence="6 7" key="1">
    <citation type="journal article" date="2014" name="PLoS Genet.">
        <title>The Genome of Spironucleus salmonicida Highlights a Fish Pathogen Adapted to Fluctuating Environments.</title>
        <authorList>
            <person name="Xu F."/>
            <person name="Jerlstrom-Hultqvist J."/>
            <person name="Einarsson E."/>
            <person name="Astvaldsson A."/>
            <person name="Svard S.G."/>
            <person name="Andersson J.O."/>
        </authorList>
    </citation>
    <scope>NUCLEOTIDE SEQUENCE</scope>
    <source>
        <strain evidence="7">ATCC 50377</strain>
    </source>
</reference>
<dbReference type="GO" id="GO:0005758">
    <property type="term" value="C:mitochondrial intermembrane space"/>
    <property type="evidence" value="ECO:0007669"/>
    <property type="project" value="TreeGrafter"/>
</dbReference>
<evidence type="ECO:0000256" key="3">
    <source>
        <dbReference type="ARBA" id="ARBA00022833"/>
    </source>
</evidence>
<evidence type="ECO:0000256" key="1">
    <source>
        <dbReference type="ARBA" id="ARBA00022723"/>
    </source>
</evidence>
<dbReference type="PROSITE" id="PS51266">
    <property type="entry name" value="ZF_CHY"/>
    <property type="match status" value="1"/>
</dbReference>
<name>V6M4C0_9EUKA</name>
<keyword evidence="2 4" id="KW-0863">Zinc-finger</keyword>
<keyword evidence="8" id="KW-1185">Reference proteome</keyword>
<dbReference type="InterPro" id="IPR037274">
    <property type="entry name" value="Znf_CHY_sf"/>
</dbReference>
<evidence type="ECO:0000313" key="6">
    <source>
        <dbReference type="EMBL" id="EST48159.1"/>
    </source>
</evidence>
<evidence type="ECO:0000313" key="8">
    <source>
        <dbReference type="Proteomes" id="UP000018208"/>
    </source>
</evidence>
<proteinExistence type="predicted"/>
<dbReference type="PANTHER" id="PTHR28082:SF2">
    <property type="entry name" value="CHY-TYPE DOMAIN-CONTAINING PROTEIN"/>
    <property type="match status" value="1"/>
</dbReference>
<dbReference type="InterPro" id="IPR052604">
    <property type="entry name" value="Mito_Tim_assembly_helper"/>
</dbReference>
<dbReference type="GO" id="GO:0008270">
    <property type="term" value="F:zinc ion binding"/>
    <property type="evidence" value="ECO:0007669"/>
    <property type="project" value="UniProtKB-KW"/>
</dbReference>
<protein>
    <submittedName>
        <fullName evidence="7">CHY zinc finger domain-containing protein</fullName>
    </submittedName>
</protein>
<accession>V6M4C0</accession>
<dbReference type="VEuPathDB" id="GiardiaDB:SS50377_20586"/>
<sequence>MCKHVPNVQTQAYARCCKRWYDCAQCHAETQDHPIEKSPELVLICKKCKKTFRIDFRDGFDQEADGFCPRCDNQWFIEAADGREGQEVAFAIQAMDGVDQNDLIRDERDHNKEERRQRMMEERIFKGDAGVDIYDLLDEVSD</sequence>
<feature type="domain" description="CHY-type" evidence="5">
    <location>
        <begin position="1"/>
        <end position="70"/>
    </location>
</feature>
<dbReference type="GO" id="GO:0045041">
    <property type="term" value="P:protein import into mitochondrial intermembrane space"/>
    <property type="evidence" value="ECO:0007669"/>
    <property type="project" value="TreeGrafter"/>
</dbReference>
<gene>
    <name evidence="6" type="ORF">SS50377_11677</name>
    <name evidence="7" type="ORF">SS50377_20586</name>
</gene>
<dbReference type="Pfam" id="PF05495">
    <property type="entry name" value="zf-CHY"/>
    <property type="match status" value="1"/>
</dbReference>
<evidence type="ECO:0000256" key="2">
    <source>
        <dbReference type="ARBA" id="ARBA00022771"/>
    </source>
</evidence>
<keyword evidence="3" id="KW-0862">Zinc</keyword>
<dbReference type="PANTHER" id="PTHR28082">
    <property type="entry name" value="ZINC FINGER PROTEIN"/>
    <property type="match status" value="1"/>
</dbReference>
<keyword evidence="1" id="KW-0479">Metal-binding</keyword>
<dbReference type="Proteomes" id="UP000018208">
    <property type="component" value="Unassembled WGS sequence"/>
</dbReference>